<dbReference type="AlphaFoldDB" id="A0A212UCQ2"/>
<dbReference type="SUPFAM" id="SSF51556">
    <property type="entry name" value="Metallo-dependent hydrolases"/>
    <property type="match status" value="1"/>
</dbReference>
<reference evidence="4" key="1">
    <citation type="submission" date="2017-06" db="EMBL/GenBank/DDBJ databases">
        <authorList>
            <person name="Varghese N."/>
            <person name="Submissions S."/>
        </authorList>
    </citation>
    <scope>NUCLEOTIDE SEQUENCE [LARGE SCALE GENOMIC DNA]</scope>
    <source>
        <strain evidence="4">DSM 11116</strain>
    </source>
</reference>
<evidence type="ECO:0000256" key="1">
    <source>
        <dbReference type="SAM" id="SignalP"/>
    </source>
</evidence>
<dbReference type="EMBL" id="FYEW01000002">
    <property type="protein sequence ID" value="SNC75973.1"/>
    <property type="molecule type" value="Genomic_DNA"/>
</dbReference>
<keyword evidence="1" id="KW-0732">Signal</keyword>
<name>A0A212UCQ2_9BACT</name>
<dbReference type="OrthoDB" id="9767366at2"/>
<feature type="domain" description="Amidohydrolase 3" evidence="2">
    <location>
        <begin position="74"/>
        <end position="536"/>
    </location>
</feature>
<feature type="chain" id="PRO_5013301703" description="Amidohydrolase 3 domain-containing protein" evidence="1">
    <location>
        <begin position="19"/>
        <end position="542"/>
    </location>
</feature>
<dbReference type="GO" id="GO:0016810">
    <property type="term" value="F:hydrolase activity, acting on carbon-nitrogen (but not peptide) bonds"/>
    <property type="evidence" value="ECO:0007669"/>
    <property type="project" value="InterPro"/>
</dbReference>
<sequence length="542" mass="59120">MKKLLVLVFLTVRLIAVAYGQQPPADLVLLNGNIFTADVGRPSAQALAIRGERIVAVGTDAEVSRWVGPNTRRLDLQGRLVTPGFNDAHMHFDPLPAGIRLAFSSMEPTWAETAQAIKAAAQQAPAGTWIFGSVGAKVVLDTLVNRAALDALAPNHPVLLQAHYGHTHILNTQAMPRLQLAAEQPNPMGGIFERVAGFRQINGRLQEYAQWHPQRLLSEQVPDTAVLRELRALANQAMGFGVTSIQVFSTIPVARFARLLVQANLPIRVHARPFPATSPQGRETAELRQLSTLRQPAPRVRISGLKWVLDGTPYERGAALRSDYLDRPGWKGRLNFSEAEVAKMVREGLEWKQPMLFHCAGDRSAEAVLKALESYGTKVNWPAQRVRIEHGDGVLRDLQPRAKQLGVVVVQNPIHFLQPELFRQRWGSQRQPLRSLLAAGIPVAIGSDGPLNPFLNIMAAIIDPANPAEAITGQQAVQAYTAGSAYAEFAEQDKGALAVGKLADLAVLSQDIFKLPPPELPKTTSLLTLVGGQIVYDAQVLK</sequence>
<dbReference type="PANTHER" id="PTHR22642:SF2">
    <property type="entry name" value="PROTEIN LONG AFTER FAR-RED 3"/>
    <property type="match status" value="1"/>
</dbReference>
<dbReference type="InterPro" id="IPR011059">
    <property type="entry name" value="Metal-dep_hydrolase_composite"/>
</dbReference>
<dbReference type="Gene3D" id="3.10.310.70">
    <property type="match status" value="1"/>
</dbReference>
<feature type="signal peptide" evidence="1">
    <location>
        <begin position="1"/>
        <end position="18"/>
    </location>
</feature>
<evidence type="ECO:0000313" key="4">
    <source>
        <dbReference type="Proteomes" id="UP000198131"/>
    </source>
</evidence>
<evidence type="ECO:0000259" key="2">
    <source>
        <dbReference type="Pfam" id="PF07969"/>
    </source>
</evidence>
<dbReference type="Pfam" id="PF07969">
    <property type="entry name" value="Amidohydro_3"/>
    <property type="match status" value="1"/>
</dbReference>
<evidence type="ECO:0000313" key="3">
    <source>
        <dbReference type="EMBL" id="SNC75973.1"/>
    </source>
</evidence>
<dbReference type="RefSeq" id="WP_088844438.1">
    <property type="nucleotide sequence ID" value="NZ_FYEW01000002.1"/>
</dbReference>
<dbReference type="Gene3D" id="2.30.40.10">
    <property type="entry name" value="Urease, subunit C, domain 1"/>
    <property type="match status" value="1"/>
</dbReference>
<dbReference type="InterPro" id="IPR032466">
    <property type="entry name" value="Metal_Hydrolase"/>
</dbReference>
<dbReference type="Proteomes" id="UP000198131">
    <property type="component" value="Unassembled WGS sequence"/>
</dbReference>
<organism evidence="3 4">
    <name type="scientific">Hymenobacter gelipurpurascens</name>
    <dbReference type="NCBI Taxonomy" id="89968"/>
    <lineage>
        <taxon>Bacteria</taxon>
        <taxon>Pseudomonadati</taxon>
        <taxon>Bacteroidota</taxon>
        <taxon>Cytophagia</taxon>
        <taxon>Cytophagales</taxon>
        <taxon>Hymenobacteraceae</taxon>
        <taxon>Hymenobacter</taxon>
    </lineage>
</organism>
<gene>
    <name evidence="3" type="ORF">SAMN06265337_3148</name>
</gene>
<proteinExistence type="predicted"/>
<dbReference type="SUPFAM" id="SSF51338">
    <property type="entry name" value="Composite domain of metallo-dependent hydrolases"/>
    <property type="match status" value="1"/>
</dbReference>
<dbReference type="PANTHER" id="PTHR22642">
    <property type="entry name" value="IMIDAZOLONEPROPIONASE"/>
    <property type="match status" value="1"/>
</dbReference>
<dbReference type="Gene3D" id="3.20.20.140">
    <property type="entry name" value="Metal-dependent hydrolases"/>
    <property type="match status" value="1"/>
</dbReference>
<dbReference type="InterPro" id="IPR013108">
    <property type="entry name" value="Amidohydro_3"/>
</dbReference>
<keyword evidence="4" id="KW-1185">Reference proteome</keyword>
<accession>A0A212UCQ2</accession>
<protein>
    <recommendedName>
        <fullName evidence="2">Amidohydrolase 3 domain-containing protein</fullName>
    </recommendedName>
</protein>